<dbReference type="Pfam" id="PF01470">
    <property type="entry name" value="Peptidase_C15"/>
    <property type="match status" value="1"/>
</dbReference>
<sequence>MATDDEGVRVLVTGFGPFQHFTINPSFEIVSRLPPSLPGIRVLAHPDPLRSVYRSLLETAPRLIREHRPDVVVHVGLAPDQTYFCVEQSASRDGYHQVPDMERRVLTKAESRTVFNNSGGGAGKNKKKNMVVSPEVLETSFDLPGVLEAWKRRLSWNPALSVGGGGGKMGAKAAAKGGKAPSSDAAVDVRHTDDVGNYVCGLLYYASLAELAQRGGGGDGSRYVVFLHVPPLRTEEEFHRGSLVLAALVETLVEAWEQR</sequence>
<evidence type="ECO:0000256" key="2">
    <source>
        <dbReference type="ARBA" id="ARBA00022490"/>
    </source>
</evidence>
<protein>
    <recommendedName>
        <fullName evidence="8">Peptidase C15, pyroglutamyl peptidase I-like protein</fullName>
    </recommendedName>
</protein>
<evidence type="ECO:0000256" key="5">
    <source>
        <dbReference type="ARBA" id="ARBA00022807"/>
    </source>
</evidence>
<dbReference type="GO" id="GO:0006508">
    <property type="term" value="P:proteolysis"/>
    <property type="evidence" value="ECO:0007669"/>
    <property type="project" value="UniProtKB-KW"/>
</dbReference>
<keyword evidence="3" id="KW-0645">Protease</keyword>
<dbReference type="GO" id="GO:0005829">
    <property type="term" value="C:cytosol"/>
    <property type="evidence" value="ECO:0007669"/>
    <property type="project" value="InterPro"/>
</dbReference>
<comment type="similarity">
    <text evidence="1">Belongs to the peptidase C15 family.</text>
</comment>
<dbReference type="EMBL" id="JAKJXP020000014">
    <property type="protein sequence ID" value="KAK7755298.1"/>
    <property type="molecule type" value="Genomic_DNA"/>
</dbReference>
<dbReference type="AlphaFoldDB" id="A0AAN9YQK0"/>
<evidence type="ECO:0000256" key="4">
    <source>
        <dbReference type="ARBA" id="ARBA00022801"/>
    </source>
</evidence>
<dbReference type="Proteomes" id="UP001320420">
    <property type="component" value="Unassembled WGS sequence"/>
</dbReference>
<keyword evidence="7" id="KW-1185">Reference proteome</keyword>
<organism evidence="6 7">
    <name type="scientific">Diatrype stigma</name>
    <dbReference type="NCBI Taxonomy" id="117547"/>
    <lineage>
        <taxon>Eukaryota</taxon>
        <taxon>Fungi</taxon>
        <taxon>Dikarya</taxon>
        <taxon>Ascomycota</taxon>
        <taxon>Pezizomycotina</taxon>
        <taxon>Sordariomycetes</taxon>
        <taxon>Xylariomycetidae</taxon>
        <taxon>Xylariales</taxon>
        <taxon>Diatrypaceae</taxon>
        <taxon>Diatrype</taxon>
    </lineage>
</organism>
<accession>A0AAN9YQK0</accession>
<evidence type="ECO:0008006" key="8">
    <source>
        <dbReference type="Google" id="ProtNLM"/>
    </source>
</evidence>
<name>A0AAN9YQK0_9PEZI</name>
<proteinExistence type="inferred from homology"/>
<dbReference type="PANTHER" id="PTHR23402:SF1">
    <property type="entry name" value="PYROGLUTAMYL-PEPTIDASE I"/>
    <property type="match status" value="1"/>
</dbReference>
<dbReference type="Gene3D" id="3.40.630.20">
    <property type="entry name" value="Peptidase C15, pyroglutamyl peptidase I-like"/>
    <property type="match status" value="1"/>
</dbReference>
<evidence type="ECO:0000313" key="6">
    <source>
        <dbReference type="EMBL" id="KAK7755298.1"/>
    </source>
</evidence>
<dbReference type="InterPro" id="IPR000816">
    <property type="entry name" value="Peptidase_C15"/>
</dbReference>
<dbReference type="GO" id="GO:0016920">
    <property type="term" value="F:pyroglutamyl-peptidase activity"/>
    <property type="evidence" value="ECO:0007669"/>
    <property type="project" value="InterPro"/>
</dbReference>
<keyword evidence="4" id="KW-0378">Hydrolase</keyword>
<evidence type="ECO:0000256" key="1">
    <source>
        <dbReference type="ARBA" id="ARBA00006641"/>
    </source>
</evidence>
<reference evidence="6 7" key="1">
    <citation type="submission" date="2024-02" db="EMBL/GenBank/DDBJ databases">
        <title>De novo assembly and annotation of 12 fungi associated with fruit tree decline syndrome in Ontario, Canada.</title>
        <authorList>
            <person name="Sulman M."/>
            <person name="Ellouze W."/>
            <person name="Ilyukhin E."/>
        </authorList>
    </citation>
    <scope>NUCLEOTIDE SEQUENCE [LARGE SCALE GENOMIC DNA]</scope>
    <source>
        <strain evidence="6 7">M11/M66-122</strain>
    </source>
</reference>
<dbReference type="SUPFAM" id="SSF53182">
    <property type="entry name" value="Pyrrolidone carboxyl peptidase (pyroglutamate aminopeptidase)"/>
    <property type="match status" value="1"/>
</dbReference>
<dbReference type="InterPro" id="IPR016125">
    <property type="entry name" value="Peptidase_C15-like"/>
</dbReference>
<evidence type="ECO:0000313" key="7">
    <source>
        <dbReference type="Proteomes" id="UP001320420"/>
    </source>
</evidence>
<comment type="caution">
    <text evidence="6">The sequence shown here is derived from an EMBL/GenBank/DDBJ whole genome shotgun (WGS) entry which is preliminary data.</text>
</comment>
<keyword evidence="2" id="KW-0963">Cytoplasm</keyword>
<gene>
    <name evidence="6" type="ORF">SLS62_002804</name>
</gene>
<keyword evidence="5" id="KW-0788">Thiol protease</keyword>
<dbReference type="InterPro" id="IPR036440">
    <property type="entry name" value="Peptidase_C15-like_sf"/>
</dbReference>
<dbReference type="PANTHER" id="PTHR23402">
    <property type="entry name" value="PROTEASE FAMILY C15 PYROGLUTAMYL-PEPTIDASE I-RELATED"/>
    <property type="match status" value="1"/>
</dbReference>
<dbReference type="PRINTS" id="PR00706">
    <property type="entry name" value="PYROGLUPTASE"/>
</dbReference>
<evidence type="ECO:0000256" key="3">
    <source>
        <dbReference type="ARBA" id="ARBA00022670"/>
    </source>
</evidence>